<comment type="caution">
    <text evidence="5">The sequence shown here is derived from an EMBL/GenBank/DDBJ whole genome shotgun (WGS) entry which is preliminary data.</text>
</comment>
<feature type="domain" description="HTH marR-type" evidence="4">
    <location>
        <begin position="28"/>
        <end position="161"/>
    </location>
</feature>
<dbReference type="InterPro" id="IPR023187">
    <property type="entry name" value="Tscrpt_reg_MarR-type_CS"/>
</dbReference>
<protein>
    <submittedName>
        <fullName evidence="5">MarR family winged helix-turn-helix transcriptional regulator</fullName>
    </submittedName>
</protein>
<name>A0ABV4K2U1_9BACT</name>
<dbReference type="PRINTS" id="PR00598">
    <property type="entry name" value="HTHMARR"/>
</dbReference>
<accession>A0ABV4K2U1</accession>
<dbReference type="PANTHER" id="PTHR33164:SF43">
    <property type="entry name" value="HTH-TYPE TRANSCRIPTIONAL REPRESSOR YETL"/>
    <property type="match status" value="1"/>
</dbReference>
<proteinExistence type="predicted"/>
<dbReference type="InterPro" id="IPR036390">
    <property type="entry name" value="WH_DNA-bd_sf"/>
</dbReference>
<evidence type="ECO:0000313" key="6">
    <source>
        <dbReference type="Proteomes" id="UP001568698"/>
    </source>
</evidence>
<evidence type="ECO:0000313" key="5">
    <source>
        <dbReference type="EMBL" id="MEZ7197271.1"/>
    </source>
</evidence>
<keyword evidence="3" id="KW-0804">Transcription</keyword>
<evidence type="ECO:0000259" key="4">
    <source>
        <dbReference type="PROSITE" id="PS50995"/>
    </source>
</evidence>
<dbReference type="Proteomes" id="UP001568698">
    <property type="component" value="Unassembled WGS sequence"/>
</dbReference>
<dbReference type="InterPro" id="IPR036388">
    <property type="entry name" value="WH-like_DNA-bd_sf"/>
</dbReference>
<dbReference type="Pfam" id="PF12802">
    <property type="entry name" value="MarR_2"/>
    <property type="match status" value="1"/>
</dbReference>
<reference evidence="5 6" key="1">
    <citation type="submission" date="2024-08" db="EMBL/GenBank/DDBJ databases">
        <title>Sulfate-reducing bacteria isolated from formation water of the oil field in Kazakhstan and description of Pseudodesulfovibrio sp.</title>
        <authorList>
            <person name="Bidzhieva S.K."/>
            <person name="Tourova T.P."/>
            <person name="Grouzdev D.S."/>
            <person name="Beletsky A.V."/>
            <person name="Sokolova D.S."/>
            <person name="Samigullina S.R."/>
            <person name="Poltaraus A.B."/>
            <person name="Avtukh A.N."/>
            <person name="Tereshina V.M."/>
            <person name="Zhaparov N.S."/>
            <person name="Mardanov A.V."/>
            <person name="Nazina T.N."/>
        </authorList>
    </citation>
    <scope>NUCLEOTIDE SEQUENCE [LARGE SCALE GENOMIC DNA]</scope>
    <source>
        <strain evidence="5 6">9FUS</strain>
    </source>
</reference>
<organism evidence="5 6">
    <name type="scientific">Pseudodesulfovibrio karagichevae</name>
    <dbReference type="NCBI Taxonomy" id="3239305"/>
    <lineage>
        <taxon>Bacteria</taxon>
        <taxon>Pseudomonadati</taxon>
        <taxon>Thermodesulfobacteriota</taxon>
        <taxon>Desulfovibrionia</taxon>
        <taxon>Desulfovibrionales</taxon>
        <taxon>Desulfovibrionaceae</taxon>
    </lineage>
</organism>
<evidence type="ECO:0000256" key="2">
    <source>
        <dbReference type="ARBA" id="ARBA00023125"/>
    </source>
</evidence>
<dbReference type="EMBL" id="JBGLYH010000028">
    <property type="protein sequence ID" value="MEZ7197271.1"/>
    <property type="molecule type" value="Genomic_DNA"/>
</dbReference>
<dbReference type="Gene3D" id="1.10.10.10">
    <property type="entry name" value="Winged helix-like DNA-binding domain superfamily/Winged helix DNA-binding domain"/>
    <property type="match status" value="1"/>
</dbReference>
<dbReference type="PROSITE" id="PS50995">
    <property type="entry name" value="HTH_MARR_2"/>
    <property type="match status" value="1"/>
</dbReference>
<dbReference type="InterPro" id="IPR000835">
    <property type="entry name" value="HTH_MarR-typ"/>
</dbReference>
<keyword evidence="1" id="KW-0805">Transcription regulation</keyword>
<dbReference type="PROSITE" id="PS01117">
    <property type="entry name" value="HTH_MARR_1"/>
    <property type="match status" value="1"/>
</dbReference>
<evidence type="ECO:0000256" key="3">
    <source>
        <dbReference type="ARBA" id="ARBA00023163"/>
    </source>
</evidence>
<dbReference type="PANTHER" id="PTHR33164">
    <property type="entry name" value="TRANSCRIPTIONAL REGULATOR, MARR FAMILY"/>
    <property type="match status" value="1"/>
</dbReference>
<evidence type="ECO:0000256" key="1">
    <source>
        <dbReference type="ARBA" id="ARBA00023015"/>
    </source>
</evidence>
<dbReference type="SUPFAM" id="SSF46785">
    <property type="entry name" value="Winged helix' DNA-binding domain"/>
    <property type="match status" value="1"/>
</dbReference>
<gene>
    <name evidence="5" type="ORF">AB6M95_10960</name>
</gene>
<dbReference type="InterPro" id="IPR039422">
    <property type="entry name" value="MarR/SlyA-like"/>
</dbReference>
<keyword evidence="6" id="KW-1185">Reference proteome</keyword>
<keyword evidence="2" id="KW-0238">DNA-binding</keyword>
<dbReference type="RefSeq" id="WP_371386792.1">
    <property type="nucleotide sequence ID" value="NZ_JBGLYH010000028.1"/>
</dbReference>
<dbReference type="SMART" id="SM00347">
    <property type="entry name" value="HTH_MARR"/>
    <property type="match status" value="1"/>
</dbReference>
<sequence>MFYLKDFPDEAMIARFRAVLPHVDANGVQIFVRLLALGSECLLQLDRVLAEHGLSHGRWIVLMLLRRREVWRALPSELAREQGITRATMSGLIRGLEGQGLVSREPDERDKRQTVIALTEKGAALVERALPECLELMERTLSPLSGGEKDEFRRLIEKLFPLGGA</sequence>